<feature type="binding site" evidence="9">
    <location>
        <begin position="197"/>
        <end position="202"/>
    </location>
    <ligand>
        <name>ATP</name>
        <dbReference type="ChEBI" id="CHEBI:30616"/>
    </ligand>
</feature>
<keyword evidence="5 9" id="KW-0067">ATP-binding</keyword>
<evidence type="ECO:0000256" key="5">
    <source>
        <dbReference type="ARBA" id="ARBA00022840"/>
    </source>
</evidence>
<feature type="binding site" evidence="9">
    <location>
        <position position="224"/>
    </location>
    <ligand>
        <name>K(+)</name>
        <dbReference type="ChEBI" id="CHEBI:29103"/>
    </ligand>
</feature>
<evidence type="ECO:0000256" key="3">
    <source>
        <dbReference type="ARBA" id="ARBA00022741"/>
    </source>
</evidence>
<dbReference type="PRINTS" id="PR00990">
    <property type="entry name" value="RIBOKINASE"/>
</dbReference>
<keyword evidence="9" id="KW-0963">Cytoplasm</keyword>
<feature type="active site" description="Proton acceptor" evidence="9">
    <location>
        <position position="230"/>
    </location>
</feature>
<accession>A0ABV7X6P4</accession>
<protein>
    <recommendedName>
        <fullName evidence="9">Ribokinase</fullName>
        <shortName evidence="9">RK</shortName>
        <ecNumber evidence="9">2.7.1.15</ecNumber>
    </recommendedName>
</protein>
<evidence type="ECO:0000256" key="6">
    <source>
        <dbReference type="ARBA" id="ARBA00022842"/>
    </source>
</evidence>
<comment type="cofactor">
    <cofactor evidence="9">
        <name>Mg(2+)</name>
        <dbReference type="ChEBI" id="CHEBI:18420"/>
    </cofactor>
    <text evidence="9">Requires a divalent cation, most likely magnesium in vivo, as an electrophilic catalyst to aid phosphoryl group transfer. It is the chelate of the metal and the nucleotide that is the actual substrate.</text>
</comment>
<feature type="binding site" evidence="9">
    <location>
        <position position="260"/>
    </location>
    <ligand>
        <name>K(+)</name>
        <dbReference type="ChEBI" id="CHEBI:29103"/>
    </ligand>
</feature>
<feature type="binding site" evidence="9">
    <location>
        <begin position="12"/>
        <end position="14"/>
    </location>
    <ligand>
        <name>substrate</name>
    </ligand>
</feature>
<keyword evidence="4 9" id="KW-0418">Kinase</keyword>
<comment type="pathway">
    <text evidence="9">Carbohydrate metabolism; D-ribose degradation; D-ribose 5-phosphate from beta-D-ribopyranose: step 2/2.</text>
</comment>
<organism evidence="11 12">
    <name type="scientific">Sphingoaurantiacus capsulatus</name>
    <dbReference type="NCBI Taxonomy" id="1771310"/>
    <lineage>
        <taxon>Bacteria</taxon>
        <taxon>Pseudomonadati</taxon>
        <taxon>Pseudomonadota</taxon>
        <taxon>Alphaproteobacteria</taxon>
        <taxon>Sphingomonadales</taxon>
        <taxon>Sphingosinicellaceae</taxon>
        <taxon>Sphingoaurantiacus</taxon>
    </lineage>
</organism>
<sequence length="283" mass="27527">MSVAVTIVGSVNLDLVASGASLPAPGETVTGATLARHPGGKGANQALAARRLGAAVSLVGRVGADAMADEALALLRQDGVDLSGCTADPAAPTGVALIAVAPDGENLIVVAPGANAGFAADALPAISGALIAQLELPIDTVAKAVATADGFVALNLAPAAEVPPAMLARADLVVVNEGEAAFYGAALDVVPGLVAITLGARGARLMRRGELVAEATPPKVTAIDATGAGDAFVAALTVALLEGQAEAAALTFACTVGALAATKPGAQPSLPWRAEVDTMLGKA</sequence>
<keyword evidence="1 9" id="KW-0808">Transferase</keyword>
<dbReference type="Gene3D" id="3.40.1190.20">
    <property type="match status" value="1"/>
</dbReference>
<evidence type="ECO:0000256" key="4">
    <source>
        <dbReference type="ARBA" id="ARBA00022777"/>
    </source>
</evidence>
<evidence type="ECO:0000313" key="11">
    <source>
        <dbReference type="EMBL" id="MFC3711606.1"/>
    </source>
</evidence>
<evidence type="ECO:0000256" key="2">
    <source>
        <dbReference type="ARBA" id="ARBA00022723"/>
    </source>
</evidence>
<keyword evidence="12" id="KW-1185">Reference proteome</keyword>
<dbReference type="InterPro" id="IPR011611">
    <property type="entry name" value="PfkB_dom"/>
</dbReference>
<feature type="binding site" evidence="9">
    <location>
        <position position="226"/>
    </location>
    <ligand>
        <name>K(+)</name>
        <dbReference type="ChEBI" id="CHEBI:29103"/>
    </ligand>
</feature>
<feature type="domain" description="Carbohydrate kinase PfkB" evidence="10">
    <location>
        <begin position="5"/>
        <end position="272"/>
    </location>
</feature>
<feature type="binding site" evidence="9">
    <location>
        <position position="230"/>
    </location>
    <ligand>
        <name>substrate</name>
    </ligand>
</feature>
<keyword evidence="2 9" id="KW-0479">Metal-binding</keyword>
<comment type="caution">
    <text evidence="11">The sequence shown here is derived from an EMBL/GenBank/DDBJ whole genome shotgun (WGS) entry which is preliminary data.</text>
</comment>
<dbReference type="SUPFAM" id="SSF53613">
    <property type="entry name" value="Ribokinase-like"/>
    <property type="match status" value="1"/>
</dbReference>
<feature type="binding site" evidence="9">
    <location>
        <position position="265"/>
    </location>
    <ligand>
        <name>K(+)</name>
        <dbReference type="ChEBI" id="CHEBI:29103"/>
    </ligand>
</feature>
<comment type="function">
    <text evidence="9">Catalyzes the phosphorylation of ribose at O-5 in a reaction requiring ATP and magnesium. The resulting D-ribose-5-phosphate can then be used either for sythesis of nucleotides, histidine, and tryptophan, or as a component of the pentose phosphate pathway.</text>
</comment>
<evidence type="ECO:0000256" key="7">
    <source>
        <dbReference type="ARBA" id="ARBA00022958"/>
    </source>
</evidence>
<feature type="binding site" evidence="9">
    <location>
        <position position="176"/>
    </location>
    <ligand>
        <name>ATP</name>
        <dbReference type="ChEBI" id="CHEBI:30616"/>
    </ligand>
</feature>
<dbReference type="InterPro" id="IPR002139">
    <property type="entry name" value="Ribo/fructo_kinase"/>
</dbReference>
<dbReference type="HAMAP" id="MF_01987">
    <property type="entry name" value="Ribokinase"/>
    <property type="match status" value="1"/>
</dbReference>
<comment type="subcellular location">
    <subcellularLocation>
        <location evidence="9">Cytoplasm</location>
    </subcellularLocation>
</comment>
<dbReference type="InterPro" id="IPR029056">
    <property type="entry name" value="Ribokinase-like"/>
</dbReference>
<name>A0ABV7X6P4_9SPHN</name>
<dbReference type="EC" id="2.7.1.15" evidence="9"/>
<dbReference type="EMBL" id="JBHRXV010000003">
    <property type="protein sequence ID" value="MFC3711606.1"/>
    <property type="molecule type" value="Genomic_DNA"/>
</dbReference>
<dbReference type="GO" id="GO:0004747">
    <property type="term" value="F:ribokinase activity"/>
    <property type="evidence" value="ECO:0007669"/>
    <property type="project" value="UniProtKB-EC"/>
</dbReference>
<evidence type="ECO:0000259" key="10">
    <source>
        <dbReference type="Pfam" id="PF00294"/>
    </source>
</evidence>
<proteinExistence type="inferred from homology"/>
<dbReference type="PANTHER" id="PTHR10584:SF166">
    <property type="entry name" value="RIBOKINASE"/>
    <property type="match status" value="1"/>
</dbReference>
<evidence type="ECO:0000313" key="12">
    <source>
        <dbReference type="Proteomes" id="UP001595615"/>
    </source>
</evidence>
<feature type="binding site" evidence="9">
    <location>
        <position position="269"/>
    </location>
    <ligand>
        <name>K(+)</name>
        <dbReference type="ChEBI" id="CHEBI:29103"/>
    </ligand>
</feature>
<dbReference type="PANTHER" id="PTHR10584">
    <property type="entry name" value="SUGAR KINASE"/>
    <property type="match status" value="1"/>
</dbReference>
<dbReference type="Proteomes" id="UP001595615">
    <property type="component" value="Unassembled WGS sequence"/>
</dbReference>
<comment type="similarity">
    <text evidence="9">Belongs to the carbohydrate kinase PfkB family. Ribokinase subfamily.</text>
</comment>
<dbReference type="InterPro" id="IPR011877">
    <property type="entry name" value="Ribokinase"/>
</dbReference>
<keyword evidence="6 9" id="KW-0460">Magnesium</keyword>
<evidence type="ECO:0000256" key="1">
    <source>
        <dbReference type="ARBA" id="ARBA00022679"/>
    </source>
</evidence>
<feature type="binding site" evidence="9">
    <location>
        <position position="135"/>
    </location>
    <ligand>
        <name>substrate</name>
    </ligand>
</feature>
<comment type="catalytic activity">
    <reaction evidence="9">
        <text>D-ribose + ATP = D-ribose 5-phosphate + ADP + H(+)</text>
        <dbReference type="Rhea" id="RHEA:13697"/>
        <dbReference type="ChEBI" id="CHEBI:15378"/>
        <dbReference type="ChEBI" id="CHEBI:30616"/>
        <dbReference type="ChEBI" id="CHEBI:47013"/>
        <dbReference type="ChEBI" id="CHEBI:78346"/>
        <dbReference type="ChEBI" id="CHEBI:456216"/>
        <dbReference type="EC" id="2.7.1.15"/>
    </reaction>
</comment>
<comment type="caution">
    <text evidence="9">Lacks conserved residue(s) required for the propagation of feature annotation.</text>
</comment>
<comment type="subunit">
    <text evidence="9">Homodimer.</text>
</comment>
<keyword evidence="3 9" id="KW-0547">Nucleotide-binding</keyword>
<gene>
    <name evidence="9" type="primary">rbsK</name>
    <name evidence="11" type="ORF">ACFOMD_03425</name>
</gene>
<feature type="binding site" evidence="9">
    <location>
        <begin position="40"/>
        <end position="44"/>
    </location>
    <ligand>
        <name>substrate</name>
    </ligand>
</feature>
<feature type="binding site" evidence="9">
    <location>
        <begin position="229"/>
        <end position="230"/>
    </location>
    <ligand>
        <name>ATP</name>
        <dbReference type="ChEBI" id="CHEBI:30616"/>
    </ligand>
</feature>
<evidence type="ECO:0000256" key="8">
    <source>
        <dbReference type="ARBA" id="ARBA00023277"/>
    </source>
</evidence>
<feature type="binding site" evidence="9">
    <location>
        <position position="263"/>
    </location>
    <ligand>
        <name>K(+)</name>
        <dbReference type="ChEBI" id="CHEBI:29103"/>
    </ligand>
</feature>
<dbReference type="CDD" id="cd01174">
    <property type="entry name" value="ribokinase"/>
    <property type="match status" value="1"/>
</dbReference>
<keyword evidence="8 9" id="KW-0119">Carbohydrate metabolism</keyword>
<keyword evidence="7 9" id="KW-0630">Potassium</keyword>
<reference evidence="12" key="1">
    <citation type="journal article" date="2019" name="Int. J. Syst. Evol. Microbiol.">
        <title>The Global Catalogue of Microorganisms (GCM) 10K type strain sequencing project: providing services to taxonomists for standard genome sequencing and annotation.</title>
        <authorList>
            <consortium name="The Broad Institute Genomics Platform"/>
            <consortium name="The Broad Institute Genome Sequencing Center for Infectious Disease"/>
            <person name="Wu L."/>
            <person name="Ma J."/>
        </authorList>
    </citation>
    <scope>NUCLEOTIDE SEQUENCE [LARGE SCALE GENOMIC DNA]</scope>
    <source>
        <strain evidence="12">KCTC 42644</strain>
    </source>
</reference>
<evidence type="ECO:0000256" key="9">
    <source>
        <dbReference type="HAMAP-Rule" id="MF_01987"/>
    </source>
</evidence>
<comment type="activity regulation">
    <text evidence="9">Activated by a monovalent cation that binds near, but not in, the active site. The most likely occupant of the site in vivo is potassium. Ion binding induces a conformational change that may alter substrate affinity.</text>
</comment>
<dbReference type="Pfam" id="PF00294">
    <property type="entry name" value="PfkB"/>
    <property type="match status" value="1"/>
</dbReference>
<dbReference type="RefSeq" id="WP_380856885.1">
    <property type="nucleotide sequence ID" value="NZ_JBHRXV010000003.1"/>
</dbReference>